<accession>A0ABQ4Y312</accession>
<reference evidence="1" key="2">
    <citation type="submission" date="2022-01" db="EMBL/GenBank/DDBJ databases">
        <authorList>
            <person name="Yamashiro T."/>
            <person name="Shiraishi A."/>
            <person name="Satake H."/>
            <person name="Nakayama K."/>
        </authorList>
    </citation>
    <scope>NUCLEOTIDE SEQUENCE</scope>
</reference>
<reference evidence="1" key="1">
    <citation type="journal article" date="2022" name="Int. J. Mol. Sci.">
        <title>Draft Genome of Tanacetum Coccineum: Genomic Comparison of Closely Related Tanacetum-Family Plants.</title>
        <authorList>
            <person name="Yamashiro T."/>
            <person name="Shiraishi A."/>
            <person name="Nakayama K."/>
            <person name="Satake H."/>
        </authorList>
    </citation>
    <scope>NUCLEOTIDE SEQUENCE</scope>
</reference>
<organism evidence="1 2">
    <name type="scientific">Tanacetum coccineum</name>
    <dbReference type="NCBI Taxonomy" id="301880"/>
    <lineage>
        <taxon>Eukaryota</taxon>
        <taxon>Viridiplantae</taxon>
        <taxon>Streptophyta</taxon>
        <taxon>Embryophyta</taxon>
        <taxon>Tracheophyta</taxon>
        <taxon>Spermatophyta</taxon>
        <taxon>Magnoliopsida</taxon>
        <taxon>eudicotyledons</taxon>
        <taxon>Gunneridae</taxon>
        <taxon>Pentapetalae</taxon>
        <taxon>asterids</taxon>
        <taxon>campanulids</taxon>
        <taxon>Asterales</taxon>
        <taxon>Asteraceae</taxon>
        <taxon>Asteroideae</taxon>
        <taxon>Anthemideae</taxon>
        <taxon>Anthemidinae</taxon>
        <taxon>Tanacetum</taxon>
    </lineage>
</organism>
<dbReference type="Proteomes" id="UP001151760">
    <property type="component" value="Unassembled WGS sequence"/>
</dbReference>
<protein>
    <submittedName>
        <fullName evidence="1">Uncharacterized protein</fullName>
    </submittedName>
</protein>
<evidence type="ECO:0000313" key="2">
    <source>
        <dbReference type="Proteomes" id="UP001151760"/>
    </source>
</evidence>
<dbReference type="EMBL" id="BQNB010010052">
    <property type="protein sequence ID" value="GJS72060.1"/>
    <property type="molecule type" value="Genomic_DNA"/>
</dbReference>
<comment type="caution">
    <text evidence="1">The sequence shown here is derived from an EMBL/GenBank/DDBJ whole genome shotgun (WGS) entry which is preliminary data.</text>
</comment>
<proteinExistence type="predicted"/>
<name>A0ABQ4Y312_9ASTR</name>
<gene>
    <name evidence="1" type="ORF">Tco_0704901</name>
</gene>
<keyword evidence="2" id="KW-1185">Reference proteome</keyword>
<evidence type="ECO:0000313" key="1">
    <source>
        <dbReference type="EMBL" id="GJS72060.1"/>
    </source>
</evidence>
<sequence>MYDSWKSRILIYIEGKENGEMLIDSIKNGHFQLKPEIIIPATDGSLEQKRPQMLDDLTPKEKLRKSCDIKATNIILLGLPVDIYTLVNNHKTIKEKWDQVKELMEVTEPTLQEHESKLYDDFNRFTSEKRESIHSYYWRYAKVVLQEEQEDCLADRLEEMDDCDDLQLHTTLNFKADHVEAFDSDCDDEAIASAIFMASLSPTSSINGDIVGLTYDSDILFEVPHYDTYHEIDMVNLVIQEMEFTKHLVSNNDSYDELTSDINVISYADYMVTIKNDVAQYIPPPKQDGAMILSLIEQI</sequence>